<evidence type="ECO:0000256" key="4">
    <source>
        <dbReference type="ARBA" id="ARBA00022454"/>
    </source>
</evidence>
<keyword evidence="7" id="KW-0544">Nucleosome core</keyword>
<dbReference type="Proteomes" id="UP001162131">
    <property type="component" value="Unassembled WGS sequence"/>
</dbReference>
<dbReference type="Gene3D" id="1.10.20.10">
    <property type="entry name" value="Histone, subunit A"/>
    <property type="match status" value="1"/>
</dbReference>
<dbReference type="InterPro" id="IPR009072">
    <property type="entry name" value="Histone-fold"/>
</dbReference>
<comment type="similarity">
    <text evidence="3">Belongs to the histone H3 family.</text>
</comment>
<dbReference type="AlphaFoldDB" id="A0AAU9J947"/>
<evidence type="ECO:0000256" key="5">
    <source>
        <dbReference type="ARBA" id="ARBA00023125"/>
    </source>
</evidence>
<dbReference type="EMBL" id="CAJZBQ010000030">
    <property type="protein sequence ID" value="CAG9322295.1"/>
    <property type="molecule type" value="Genomic_DNA"/>
</dbReference>
<sequence length="124" mass="14131">MSKAVTSPQEKPKAKIIEKYFPGVRVQKDIRKYQSSTELLLGKKAFKKLLLDVSLGLTKDSSLKWSKLAVEAMQHSAEDFLVGLFEDSNLCSLHAKRVTLLVKDMQLARRIRGRFEKLVNIVQK</sequence>
<dbReference type="GO" id="GO:0030527">
    <property type="term" value="F:structural constituent of chromatin"/>
    <property type="evidence" value="ECO:0007669"/>
    <property type="project" value="InterPro"/>
</dbReference>
<organism evidence="9 10">
    <name type="scientific">Blepharisma stoltei</name>
    <dbReference type="NCBI Taxonomy" id="1481888"/>
    <lineage>
        <taxon>Eukaryota</taxon>
        <taxon>Sar</taxon>
        <taxon>Alveolata</taxon>
        <taxon>Ciliophora</taxon>
        <taxon>Postciliodesmatophora</taxon>
        <taxon>Heterotrichea</taxon>
        <taxon>Heterotrichida</taxon>
        <taxon>Blepharismidae</taxon>
        <taxon>Blepharisma</taxon>
    </lineage>
</organism>
<dbReference type="GO" id="GO:0046982">
    <property type="term" value="F:protein heterodimerization activity"/>
    <property type="evidence" value="ECO:0007669"/>
    <property type="project" value="InterPro"/>
</dbReference>
<comment type="subcellular location">
    <subcellularLocation>
        <location evidence="2">Chromosome</location>
    </subcellularLocation>
    <subcellularLocation>
        <location evidence="1">Nucleus</location>
    </subcellularLocation>
</comment>
<dbReference type="InterPro" id="IPR007125">
    <property type="entry name" value="H2A/H2B/H3"/>
</dbReference>
<dbReference type="InterPro" id="IPR000164">
    <property type="entry name" value="Histone_H3/CENP-A"/>
</dbReference>
<gene>
    <name evidence="9" type="ORF">BSTOLATCC_MIC30668</name>
</gene>
<dbReference type="SUPFAM" id="SSF47113">
    <property type="entry name" value="Histone-fold"/>
    <property type="match status" value="1"/>
</dbReference>
<keyword evidence="5" id="KW-0238">DNA-binding</keyword>
<dbReference type="PANTHER" id="PTHR45810:SF17">
    <property type="entry name" value="HISTONE H3-LIKE CENTROMERIC PROTEIN A"/>
    <property type="match status" value="1"/>
</dbReference>
<dbReference type="SMART" id="SM00428">
    <property type="entry name" value="H3"/>
    <property type="match status" value="1"/>
</dbReference>
<evidence type="ECO:0000313" key="10">
    <source>
        <dbReference type="Proteomes" id="UP001162131"/>
    </source>
</evidence>
<protein>
    <recommendedName>
        <fullName evidence="8">Core Histone H2A/H2B/H3 domain-containing protein</fullName>
    </recommendedName>
</protein>
<evidence type="ECO:0000256" key="2">
    <source>
        <dbReference type="ARBA" id="ARBA00004286"/>
    </source>
</evidence>
<proteinExistence type="inferred from homology"/>
<dbReference type="GO" id="GO:0003677">
    <property type="term" value="F:DNA binding"/>
    <property type="evidence" value="ECO:0007669"/>
    <property type="project" value="UniProtKB-KW"/>
</dbReference>
<feature type="domain" description="Core Histone H2A/H2B/H3" evidence="8">
    <location>
        <begin position="23"/>
        <end position="111"/>
    </location>
</feature>
<evidence type="ECO:0000313" key="9">
    <source>
        <dbReference type="EMBL" id="CAG9322295.1"/>
    </source>
</evidence>
<dbReference type="PRINTS" id="PR00622">
    <property type="entry name" value="HISTONEH3"/>
</dbReference>
<dbReference type="PANTHER" id="PTHR45810">
    <property type="entry name" value="HISTONE H3.2"/>
    <property type="match status" value="1"/>
</dbReference>
<dbReference type="Pfam" id="PF00125">
    <property type="entry name" value="Histone"/>
    <property type="match status" value="1"/>
</dbReference>
<dbReference type="GO" id="GO:0005634">
    <property type="term" value="C:nucleus"/>
    <property type="evidence" value="ECO:0007669"/>
    <property type="project" value="UniProtKB-SubCell"/>
</dbReference>
<keyword evidence="4" id="KW-0158">Chromosome</keyword>
<evidence type="ECO:0000256" key="1">
    <source>
        <dbReference type="ARBA" id="ARBA00004123"/>
    </source>
</evidence>
<name>A0AAU9J947_9CILI</name>
<comment type="caution">
    <text evidence="9">The sequence shown here is derived from an EMBL/GenBank/DDBJ whole genome shotgun (WGS) entry which is preliminary data.</text>
</comment>
<evidence type="ECO:0000259" key="8">
    <source>
        <dbReference type="Pfam" id="PF00125"/>
    </source>
</evidence>
<dbReference type="CDD" id="cd22911">
    <property type="entry name" value="HFD_H3"/>
    <property type="match status" value="1"/>
</dbReference>
<keyword evidence="6" id="KW-0539">Nucleus</keyword>
<keyword evidence="10" id="KW-1185">Reference proteome</keyword>
<reference evidence="9" key="1">
    <citation type="submission" date="2021-09" db="EMBL/GenBank/DDBJ databases">
        <authorList>
            <consortium name="AG Swart"/>
            <person name="Singh M."/>
            <person name="Singh A."/>
            <person name="Seah K."/>
            <person name="Emmerich C."/>
        </authorList>
    </citation>
    <scope>NUCLEOTIDE SEQUENCE</scope>
    <source>
        <strain evidence="9">ATCC30299</strain>
    </source>
</reference>
<evidence type="ECO:0000256" key="3">
    <source>
        <dbReference type="ARBA" id="ARBA00010343"/>
    </source>
</evidence>
<accession>A0AAU9J947</accession>
<evidence type="ECO:0000256" key="6">
    <source>
        <dbReference type="ARBA" id="ARBA00023242"/>
    </source>
</evidence>
<evidence type="ECO:0000256" key="7">
    <source>
        <dbReference type="ARBA" id="ARBA00023269"/>
    </source>
</evidence>
<dbReference type="GO" id="GO:0000786">
    <property type="term" value="C:nucleosome"/>
    <property type="evidence" value="ECO:0007669"/>
    <property type="project" value="UniProtKB-KW"/>
</dbReference>